<reference evidence="3" key="1">
    <citation type="submission" date="2016-06" db="EMBL/GenBank/DDBJ databases">
        <authorList>
            <person name="Radolfova-Krizova L."/>
            <person name="Nemec A."/>
        </authorList>
    </citation>
    <scope>NUCLEOTIDE SEQUENCE [LARGE SCALE GENOMIC DNA]</scope>
    <source>
        <strain evidence="3">ANC 4275</strain>
    </source>
</reference>
<dbReference type="STRING" id="1443941.A9J31_02280"/>
<feature type="domain" description="TPM" evidence="1">
    <location>
        <begin position="40"/>
        <end position="161"/>
    </location>
</feature>
<dbReference type="AlphaFoldDB" id="A0A1A7RCG7"/>
<evidence type="ECO:0000259" key="1">
    <source>
        <dbReference type="Pfam" id="PF04536"/>
    </source>
</evidence>
<comment type="caution">
    <text evidence="2">The sequence shown here is derived from an EMBL/GenBank/DDBJ whole genome shotgun (WGS) entry which is preliminary data.</text>
</comment>
<dbReference type="OrthoDB" id="5683663at2"/>
<evidence type="ECO:0000313" key="3">
    <source>
        <dbReference type="Proteomes" id="UP000185753"/>
    </source>
</evidence>
<protein>
    <recommendedName>
        <fullName evidence="1">TPM domain-containing protein</fullName>
    </recommendedName>
</protein>
<accession>A0A1A7RCG7</accession>
<dbReference type="Gene3D" id="3.10.310.50">
    <property type="match status" value="1"/>
</dbReference>
<dbReference type="Proteomes" id="UP000185753">
    <property type="component" value="Unassembled WGS sequence"/>
</dbReference>
<proteinExistence type="predicted"/>
<gene>
    <name evidence="2" type="ORF">A9J31_02280</name>
</gene>
<name>A0A1A7RCG7_9GAMM</name>
<dbReference type="Pfam" id="PF04536">
    <property type="entry name" value="TPM_phosphatase"/>
    <property type="match status" value="1"/>
</dbReference>
<sequence length="186" mass="21353">MVTKTETTEIVTCPKTQEIHKPSFKRWLKHFLYMPAANRYFNKQDQQAIAQAVTAAEQGHVGEIQVVIEGHIPSNQAYYQNTRARAEQLFAELGVWDTEFNSGVLLYLNICERQVEIIFDRGLRQATNGQIWQDICQNIIAKMQTKDYRNAMTNGVNEIGMVLNTFYADKTQDRVNELANAPIVLR</sequence>
<dbReference type="EMBL" id="LZDS01000012">
    <property type="protein sequence ID" value="OBX29138.1"/>
    <property type="molecule type" value="Genomic_DNA"/>
</dbReference>
<dbReference type="InterPro" id="IPR007621">
    <property type="entry name" value="TPM_dom"/>
</dbReference>
<evidence type="ECO:0000313" key="2">
    <source>
        <dbReference type="EMBL" id="OBX29138.1"/>
    </source>
</evidence>
<keyword evidence="3" id="KW-1185">Reference proteome</keyword>
<dbReference type="RefSeq" id="WP_067762995.1">
    <property type="nucleotide sequence ID" value="NZ_LZDS01000012.1"/>
</dbReference>
<dbReference type="PANTHER" id="PTHR30373:SF8">
    <property type="entry name" value="BLL7265 PROTEIN"/>
    <property type="match status" value="1"/>
</dbReference>
<organism evidence="2 3">
    <name type="scientific">Acinetobacter gandensis</name>
    <dbReference type="NCBI Taxonomy" id="1443941"/>
    <lineage>
        <taxon>Bacteria</taxon>
        <taxon>Pseudomonadati</taxon>
        <taxon>Pseudomonadota</taxon>
        <taxon>Gammaproteobacteria</taxon>
        <taxon>Moraxellales</taxon>
        <taxon>Moraxellaceae</taxon>
        <taxon>Acinetobacter</taxon>
    </lineage>
</organism>
<dbReference type="PANTHER" id="PTHR30373">
    <property type="entry name" value="UPF0603 PROTEIN YGCG"/>
    <property type="match status" value="1"/>
</dbReference>